<gene>
    <name evidence="3" type="ORF">AB1Y20_017338</name>
</gene>
<dbReference type="Gene3D" id="3.50.50.60">
    <property type="entry name" value="FAD/NAD(P)-binding domain"/>
    <property type="match status" value="2"/>
</dbReference>
<evidence type="ECO:0000259" key="2">
    <source>
        <dbReference type="Pfam" id="PF00070"/>
    </source>
</evidence>
<evidence type="ECO:0000313" key="4">
    <source>
        <dbReference type="Proteomes" id="UP001515480"/>
    </source>
</evidence>
<dbReference type="AlphaFoldDB" id="A0AB34JNV1"/>
<comment type="caution">
    <text evidence="3">The sequence shown here is derived from an EMBL/GenBank/DDBJ whole genome shotgun (WGS) entry which is preliminary data.</text>
</comment>
<accession>A0AB34JNV1</accession>
<organism evidence="3 4">
    <name type="scientific">Prymnesium parvum</name>
    <name type="common">Toxic golden alga</name>
    <dbReference type="NCBI Taxonomy" id="97485"/>
    <lineage>
        <taxon>Eukaryota</taxon>
        <taxon>Haptista</taxon>
        <taxon>Haptophyta</taxon>
        <taxon>Prymnesiophyceae</taxon>
        <taxon>Prymnesiales</taxon>
        <taxon>Prymnesiaceae</taxon>
        <taxon>Prymnesium</taxon>
    </lineage>
</organism>
<dbReference type="SUPFAM" id="SSF51905">
    <property type="entry name" value="FAD/NAD(P)-binding domain"/>
    <property type="match status" value="1"/>
</dbReference>
<evidence type="ECO:0000256" key="1">
    <source>
        <dbReference type="SAM" id="MobiDB-lite"/>
    </source>
</evidence>
<dbReference type="Pfam" id="PF00070">
    <property type="entry name" value="Pyr_redox"/>
    <property type="match status" value="1"/>
</dbReference>
<feature type="region of interest" description="Disordered" evidence="1">
    <location>
        <begin position="823"/>
        <end position="859"/>
    </location>
</feature>
<reference evidence="3 4" key="1">
    <citation type="journal article" date="2024" name="Science">
        <title>Giant polyketide synthase enzymes in the biosynthesis of giant marine polyether toxins.</title>
        <authorList>
            <person name="Fallon T.R."/>
            <person name="Shende V.V."/>
            <person name="Wierzbicki I.H."/>
            <person name="Pendleton A.L."/>
            <person name="Watervoot N.F."/>
            <person name="Auber R.P."/>
            <person name="Gonzalez D.J."/>
            <person name="Wisecaver J.H."/>
            <person name="Moore B.S."/>
        </authorList>
    </citation>
    <scope>NUCLEOTIDE SEQUENCE [LARGE SCALE GENOMIC DNA]</scope>
    <source>
        <strain evidence="3 4">12B1</strain>
    </source>
</reference>
<feature type="compositionally biased region" description="Basic and acidic residues" evidence="1">
    <location>
        <begin position="108"/>
        <end position="120"/>
    </location>
</feature>
<feature type="region of interest" description="Disordered" evidence="1">
    <location>
        <begin position="80"/>
        <end position="159"/>
    </location>
</feature>
<feature type="compositionally biased region" description="Basic and acidic residues" evidence="1">
    <location>
        <begin position="143"/>
        <end position="159"/>
    </location>
</feature>
<proteinExistence type="predicted"/>
<feature type="domain" description="Pyridine nucleotide-disulphide oxidoreductase N-terminal" evidence="2">
    <location>
        <begin position="316"/>
        <end position="348"/>
    </location>
</feature>
<dbReference type="Proteomes" id="UP001515480">
    <property type="component" value="Unassembled WGS sequence"/>
</dbReference>
<sequence>MGGGTSRERLDASIAEAGLEAVGRRVVITAGAHDSKLSEYRGRVGTVLSQADDLTFVVQLQWDPPLSVRGVHARDIEISEAKTNTSTRTSSMRQSSSCGQRIRQHLSRTRDSGPRYESHDSANCSSREGGGCGVGLHNGLRRQSRESTESGLDEVHRASHEFRVSSASLEGEAADGAASSMQRARVGSLFRAARKWARVKRTSETAIEGPALPLQTSQLVAAEQALRDFLAGPELDFSIHISRFSEMLALLQLTTQPFQTAPSSPDSPEQPFAFQQLAAAFDRGSHKLPYASSRLLERLADTAAKRAQYASSDESKVLVAGAGPIGLRVAIEMRALGHSVTLIETRNTCSRLNILKLWPETTDDLEQLGLPMVDPKWCTKHGGYTTASTSRLQLALLKVALLFGATFKVGREYQIKNIREQTRGYDILLAACGAHGWHTSLLPTLTEQCTLHGQLEASKTDMKGSAAIAVVAHLECSSATKEAAEWVGAASSFDWSRQFFGGDKVDMSKGYWAIGNKTLLENEIALENVVCYPNTSFCKVDCEGSMISGPPPLENVVGVPPTFYFVFTLGETREIPLLRQIEQLVDRKRAHENGVAAEPPSDARGLLEWALTHRLIDQDALHQLVVRVVERFTIEATRGNRVEASLPMSRACRLLHVAKPKKDLWGLQNTMQIFDFTQRRFMSPGSAAAIVTHIDGVRRVKRLAGGKQEPVPLLVMPVGDALQEPFWPEGLGTNRGVHNARDAAWVANKWMSVASKPEEWDDLLKERNTLYNQTLQLNSKQRFSIIRKNSFDKKSRKVIEGFKDYTVDPSTRYLSSEISSRGSLRCDDAETSTRSPRFNSLRCDDAETSTRSPRCSADP</sequence>
<keyword evidence="4" id="KW-1185">Reference proteome</keyword>
<dbReference type="InterPro" id="IPR039648">
    <property type="entry name" value="DHPH_N"/>
</dbReference>
<feature type="compositionally biased region" description="Low complexity" evidence="1">
    <location>
        <begin position="83"/>
        <end position="97"/>
    </location>
</feature>
<protein>
    <recommendedName>
        <fullName evidence="2">Pyridine nucleotide-disulphide oxidoreductase N-terminal domain-containing protein</fullName>
    </recommendedName>
</protein>
<dbReference type="InterPro" id="IPR036188">
    <property type="entry name" value="FAD/NAD-bd_sf"/>
</dbReference>
<name>A0AB34JNV1_PRYPA</name>
<dbReference type="EMBL" id="JBGBPQ010000006">
    <property type="protein sequence ID" value="KAL1522346.1"/>
    <property type="molecule type" value="Genomic_DNA"/>
</dbReference>
<evidence type="ECO:0000313" key="3">
    <source>
        <dbReference type="EMBL" id="KAL1522346.1"/>
    </source>
</evidence>